<feature type="domain" description="CRAL-TRIO" evidence="3">
    <location>
        <begin position="371"/>
        <end position="516"/>
    </location>
</feature>
<dbReference type="Proteomes" id="UP000562929">
    <property type="component" value="Unassembled WGS sequence"/>
</dbReference>
<gene>
    <name evidence="4" type="ORF">GQ602_001778</name>
</gene>
<evidence type="ECO:0000313" key="5">
    <source>
        <dbReference type="Proteomes" id="UP000562929"/>
    </source>
</evidence>
<dbReference type="PROSITE" id="PS50191">
    <property type="entry name" value="CRAL_TRIO"/>
    <property type="match status" value="1"/>
</dbReference>
<dbReference type="InterPro" id="IPR001251">
    <property type="entry name" value="CRAL-TRIO_dom"/>
</dbReference>
<feature type="region of interest" description="Disordered" evidence="1">
    <location>
        <begin position="210"/>
        <end position="264"/>
    </location>
</feature>
<feature type="transmembrane region" description="Helical" evidence="2">
    <location>
        <begin position="133"/>
        <end position="154"/>
    </location>
</feature>
<dbReference type="SMART" id="SM01100">
    <property type="entry name" value="CRAL_TRIO_N"/>
    <property type="match status" value="1"/>
</dbReference>
<evidence type="ECO:0000313" key="4">
    <source>
        <dbReference type="EMBL" id="KAF4591479.1"/>
    </source>
</evidence>
<dbReference type="AlphaFoldDB" id="A0A8H4VF01"/>
<name>A0A8H4VF01_9HYPO</name>
<dbReference type="EMBL" id="JAACLJ010000002">
    <property type="protein sequence ID" value="KAF4591479.1"/>
    <property type="molecule type" value="Genomic_DNA"/>
</dbReference>
<comment type="caution">
    <text evidence="4">The sequence shown here is derived from an EMBL/GenBank/DDBJ whole genome shotgun (WGS) entry which is preliminary data.</text>
</comment>
<evidence type="ECO:0000256" key="2">
    <source>
        <dbReference type="SAM" id="Phobius"/>
    </source>
</evidence>
<dbReference type="PANTHER" id="PTHR46590:SF1">
    <property type="entry name" value="PHOSPHATIDYLINOSITOL TRANSFER PROTEIN CSR1"/>
    <property type="match status" value="1"/>
</dbReference>
<dbReference type="InterPro" id="IPR036273">
    <property type="entry name" value="CRAL/TRIO_N_dom_sf"/>
</dbReference>
<dbReference type="Pfam" id="PF00650">
    <property type="entry name" value="CRAL_TRIO"/>
    <property type="match status" value="1"/>
</dbReference>
<dbReference type="Pfam" id="PF03765">
    <property type="entry name" value="CRAL_TRIO_N"/>
    <property type="match status" value="1"/>
</dbReference>
<dbReference type="InterPro" id="IPR052432">
    <property type="entry name" value="PITP/CRAL-TRIO"/>
</dbReference>
<feature type="compositionally biased region" description="Basic and acidic residues" evidence="1">
    <location>
        <begin position="252"/>
        <end position="264"/>
    </location>
</feature>
<keyword evidence="5" id="KW-1185">Reference proteome</keyword>
<feature type="compositionally biased region" description="Polar residues" evidence="1">
    <location>
        <begin position="619"/>
        <end position="636"/>
    </location>
</feature>
<dbReference type="InterPro" id="IPR011074">
    <property type="entry name" value="CRAL/TRIO_N_dom"/>
</dbReference>
<proteinExistence type="predicted"/>
<reference evidence="4 5" key="1">
    <citation type="journal article" date="2020" name="G3 (Bethesda)">
        <title>Genetic Underpinnings of Host Manipulation by Ophiocordyceps as Revealed by Comparative Transcriptomics.</title>
        <authorList>
            <person name="Will I."/>
            <person name="Das B."/>
            <person name="Trinh T."/>
            <person name="Brachmann A."/>
            <person name="Ohm R.A."/>
            <person name="de Bekker C."/>
        </authorList>
    </citation>
    <scope>NUCLEOTIDE SEQUENCE [LARGE SCALE GENOMIC DNA]</scope>
    <source>
        <strain evidence="4 5">EC05</strain>
    </source>
</reference>
<evidence type="ECO:0000259" key="3">
    <source>
        <dbReference type="PROSITE" id="PS50191"/>
    </source>
</evidence>
<dbReference type="SUPFAM" id="SSF52087">
    <property type="entry name" value="CRAL/TRIO domain"/>
    <property type="match status" value="1"/>
</dbReference>
<accession>A0A8H4VF01</accession>
<sequence>MSARSVRLTAQLQTRTTRTTKTRTRIKTTTKTKTKTTTTSAAATAAATAATTALASPLFPRQSSPGSCHFLDTTLRHGIRSLIDTPTVRPVPPPRLITPSIAVRLLSQTRPCSSEPRLSCPPRQPLVVLKSSLSSLCSSFVAVALLAFATWVMLAPNSPDSPLSSAVQDMSINVEADAPGHIGNLTPEQEEKLRRLWIAIAKLCAVDGSDAADSRAESPPTAEEPDQSQKRRFSLFRRKQAESPTSVAVNIDDTKEGADDGDKYGQTKQFLKTLASQTPETIRETIWSMVKQDHPDALVLRFLRARKWDVDRALVMLISAMNWRFSDMRVDNDIMHKGESGAIEDEINGDEVDKKLGTDFIYQCRAGKCFLHGTDKQGRPICVVRVRLHKPSAQSAESLERFTVYVIETARLVLQAPVSTATIVFDMTGFSLANMDYHPVKFMIQCFEANYPECLGAILVHNAPWVFQGIWRIIRGWLDPVVAAKVHFTNYRAGLEEYIDPNHIIKDLDGDEDWEFKYEEPVPGENDKMKDTRTRDQLLAARDVLYGKFEQETMNWIRSPSSDEGKKAKAARDRIAEKLHAGYWELDPYVRSRSYYDRTGVLQPGGIVNWYQKEEGAKTNGNGVRNGSNASQASTE</sequence>
<dbReference type="CDD" id="cd00170">
    <property type="entry name" value="SEC14"/>
    <property type="match status" value="1"/>
</dbReference>
<protein>
    <submittedName>
        <fullName evidence="4">CRAL/TRIO domain protein</fullName>
    </submittedName>
</protein>
<keyword evidence="2" id="KW-0812">Transmembrane</keyword>
<keyword evidence="2" id="KW-1133">Transmembrane helix</keyword>
<feature type="region of interest" description="Disordered" evidence="1">
    <location>
        <begin position="616"/>
        <end position="636"/>
    </location>
</feature>
<dbReference type="OrthoDB" id="43460at2759"/>
<dbReference type="SMART" id="SM00516">
    <property type="entry name" value="SEC14"/>
    <property type="match status" value="1"/>
</dbReference>
<organism evidence="4 5">
    <name type="scientific">Ophiocordyceps camponoti-floridani</name>
    <dbReference type="NCBI Taxonomy" id="2030778"/>
    <lineage>
        <taxon>Eukaryota</taxon>
        <taxon>Fungi</taxon>
        <taxon>Dikarya</taxon>
        <taxon>Ascomycota</taxon>
        <taxon>Pezizomycotina</taxon>
        <taxon>Sordariomycetes</taxon>
        <taxon>Hypocreomycetidae</taxon>
        <taxon>Hypocreales</taxon>
        <taxon>Ophiocordycipitaceae</taxon>
        <taxon>Ophiocordyceps</taxon>
    </lineage>
</organism>
<evidence type="ECO:0000256" key="1">
    <source>
        <dbReference type="SAM" id="MobiDB-lite"/>
    </source>
</evidence>
<keyword evidence="2" id="KW-0472">Membrane</keyword>
<dbReference type="Gene3D" id="3.40.525.10">
    <property type="entry name" value="CRAL-TRIO lipid binding domain"/>
    <property type="match status" value="1"/>
</dbReference>
<dbReference type="SUPFAM" id="SSF46938">
    <property type="entry name" value="CRAL/TRIO N-terminal domain"/>
    <property type="match status" value="1"/>
</dbReference>
<dbReference type="InterPro" id="IPR036865">
    <property type="entry name" value="CRAL-TRIO_dom_sf"/>
</dbReference>
<dbReference type="PANTHER" id="PTHR46590">
    <property type="entry name" value="PHOSPHATIDYLINOSITOL TRANSFER PROTEIN CSR1-RELATED"/>
    <property type="match status" value="1"/>
</dbReference>